<dbReference type="Proteomes" id="UP001194746">
    <property type="component" value="Unassembled WGS sequence"/>
</dbReference>
<keyword evidence="1" id="KW-0479">Metal-binding</keyword>
<dbReference type="Gene3D" id="4.10.240.10">
    <property type="entry name" value="Zn(2)-C6 fungal-type DNA-binding domain"/>
    <property type="match status" value="1"/>
</dbReference>
<organism evidence="8 9">
    <name type="scientific">Aspergillus nanangensis</name>
    <dbReference type="NCBI Taxonomy" id="2582783"/>
    <lineage>
        <taxon>Eukaryota</taxon>
        <taxon>Fungi</taxon>
        <taxon>Dikarya</taxon>
        <taxon>Ascomycota</taxon>
        <taxon>Pezizomycotina</taxon>
        <taxon>Eurotiomycetes</taxon>
        <taxon>Eurotiomycetidae</taxon>
        <taxon>Eurotiales</taxon>
        <taxon>Aspergillaceae</taxon>
        <taxon>Aspergillus</taxon>
        <taxon>Aspergillus subgen. Circumdati</taxon>
    </lineage>
</organism>
<proteinExistence type="predicted"/>
<feature type="domain" description="Zn(2)-C6 fungal-type" evidence="7">
    <location>
        <begin position="33"/>
        <end position="63"/>
    </location>
</feature>
<evidence type="ECO:0000256" key="5">
    <source>
        <dbReference type="ARBA" id="ARBA00023242"/>
    </source>
</evidence>
<dbReference type="InterPro" id="IPR051127">
    <property type="entry name" value="Fungal_SecMet_Regulators"/>
</dbReference>
<dbReference type="Pfam" id="PF04082">
    <property type="entry name" value="Fungal_trans"/>
    <property type="match status" value="1"/>
</dbReference>
<feature type="compositionally biased region" description="Basic residues" evidence="6">
    <location>
        <begin position="1"/>
        <end position="11"/>
    </location>
</feature>
<feature type="region of interest" description="Disordered" evidence="6">
    <location>
        <begin position="143"/>
        <end position="173"/>
    </location>
</feature>
<evidence type="ECO:0000313" key="8">
    <source>
        <dbReference type="EMBL" id="KAF9894111.1"/>
    </source>
</evidence>
<feature type="compositionally biased region" description="Basic and acidic residues" evidence="6">
    <location>
        <begin position="88"/>
        <end position="102"/>
    </location>
</feature>
<dbReference type="CDD" id="cd12148">
    <property type="entry name" value="fungal_TF_MHR"/>
    <property type="match status" value="1"/>
</dbReference>
<dbReference type="InterPro" id="IPR007219">
    <property type="entry name" value="XnlR_reg_dom"/>
</dbReference>
<dbReference type="Pfam" id="PF00172">
    <property type="entry name" value="Zn_clus"/>
    <property type="match status" value="1"/>
</dbReference>
<dbReference type="GO" id="GO:0006351">
    <property type="term" value="P:DNA-templated transcription"/>
    <property type="evidence" value="ECO:0007669"/>
    <property type="project" value="InterPro"/>
</dbReference>
<keyword evidence="2" id="KW-0805">Transcription regulation</keyword>
<dbReference type="PANTHER" id="PTHR47424:SF3">
    <property type="entry name" value="REGULATORY PROTEIN GAL4"/>
    <property type="match status" value="1"/>
</dbReference>
<dbReference type="PANTHER" id="PTHR47424">
    <property type="entry name" value="REGULATORY PROTEIN GAL4"/>
    <property type="match status" value="1"/>
</dbReference>
<dbReference type="SMART" id="SM00066">
    <property type="entry name" value="GAL4"/>
    <property type="match status" value="1"/>
</dbReference>
<dbReference type="GO" id="GO:0008270">
    <property type="term" value="F:zinc ion binding"/>
    <property type="evidence" value="ECO:0007669"/>
    <property type="project" value="InterPro"/>
</dbReference>
<keyword evidence="3" id="KW-0238">DNA-binding</keyword>
<dbReference type="GO" id="GO:0000978">
    <property type="term" value="F:RNA polymerase II cis-regulatory region sequence-specific DNA binding"/>
    <property type="evidence" value="ECO:0007669"/>
    <property type="project" value="TreeGrafter"/>
</dbReference>
<dbReference type="GO" id="GO:0000435">
    <property type="term" value="P:positive regulation of transcription from RNA polymerase II promoter by galactose"/>
    <property type="evidence" value="ECO:0007669"/>
    <property type="project" value="TreeGrafter"/>
</dbReference>
<name>A0AAD4CX76_ASPNN</name>
<evidence type="ECO:0000256" key="3">
    <source>
        <dbReference type="ARBA" id="ARBA00023125"/>
    </source>
</evidence>
<evidence type="ECO:0000256" key="1">
    <source>
        <dbReference type="ARBA" id="ARBA00022723"/>
    </source>
</evidence>
<evidence type="ECO:0000259" key="7">
    <source>
        <dbReference type="PROSITE" id="PS50048"/>
    </source>
</evidence>
<feature type="region of interest" description="Disordered" evidence="6">
    <location>
        <begin position="1"/>
        <end position="29"/>
    </location>
</feature>
<dbReference type="AlphaFoldDB" id="A0AAD4CX76"/>
<reference evidence="8" key="2">
    <citation type="submission" date="2020-02" db="EMBL/GenBank/DDBJ databases">
        <authorList>
            <person name="Gilchrist C.L.M."/>
            <person name="Chooi Y.-H."/>
        </authorList>
    </citation>
    <scope>NUCLEOTIDE SEQUENCE</scope>
    <source>
        <strain evidence="8">MST-FP2251</strain>
    </source>
</reference>
<evidence type="ECO:0000313" key="9">
    <source>
        <dbReference type="Proteomes" id="UP001194746"/>
    </source>
</evidence>
<keyword evidence="4" id="KW-0804">Transcription</keyword>
<dbReference type="SUPFAM" id="SSF57701">
    <property type="entry name" value="Zn2/Cys6 DNA-binding domain"/>
    <property type="match status" value="1"/>
</dbReference>
<dbReference type="GO" id="GO:0005634">
    <property type="term" value="C:nucleus"/>
    <property type="evidence" value="ECO:0007669"/>
    <property type="project" value="TreeGrafter"/>
</dbReference>
<feature type="compositionally biased region" description="Polar residues" evidence="6">
    <location>
        <begin position="143"/>
        <end position="153"/>
    </location>
</feature>
<dbReference type="EMBL" id="VCAU01000005">
    <property type="protein sequence ID" value="KAF9894111.1"/>
    <property type="molecule type" value="Genomic_DNA"/>
</dbReference>
<feature type="region of interest" description="Disordered" evidence="6">
    <location>
        <begin position="698"/>
        <end position="756"/>
    </location>
</feature>
<evidence type="ECO:0000256" key="4">
    <source>
        <dbReference type="ARBA" id="ARBA00023163"/>
    </source>
</evidence>
<dbReference type="InterPro" id="IPR036864">
    <property type="entry name" value="Zn2-C6_fun-type_DNA-bd_sf"/>
</dbReference>
<dbReference type="PROSITE" id="PS50048">
    <property type="entry name" value="ZN2_CY6_FUNGAL_2"/>
    <property type="match status" value="1"/>
</dbReference>
<sequence length="811" mass="91396">MSPQSAKRRRPPPSNTDPPQHPRKATRKRATLACEECRVRKRRCDGATPVCGGCMKRMSTCIYASDVQAKEWRNNVIQSLRTRLEELEKDDGTTSLSDHPEDLVDLPSRTTNSPLGHNNAAASRHLEPPVACLSSPQITRNTSIKDYSVTTGPSPVHRPNTAPNGLSSDGGLQPCSVERLMEPIDREIIRKDGLSAARSQTATGSAQDRACFCDRILDNTRCSLPLRRHADRLLDLYFSRVHLVYPVLHQRTFVRQCDRLWQSEGARSRDPHSNTCSLLCRQKSHGKMFPAMLNAVFALASLFESGSPEQNTVQADAFFRQTQTIDLLEILDDEVGIELIQLGLLMGFYLQSTERFSKCWNITGLTIRMAQNIGLQLSLSDARKKGLLTSYITQAEWEMRVRVWYGCVLLDREISMSFGRPLMIIDGGECPRLPEPIDDCYLSDETGKWNTQPKDLPSLLESYAQSIKLYDILGLVLHREERRMSKPAVSRPGTPTGANLDVGLLLSLDSKIMGWRDALPSFLRFDPFAEAAEPEEDIVHGNAARNSDLSNQAKRLYTRFLHVRVLILRPALDLLFHNQRRERPTNNKNSREARVEDLMLADVAAQCVYSAVTLIKFLDAQIRCHTLVAWWYNISYLHTCGSTLLMSRLCHFTNPDVLEDSSTIWDVCLRCISCYTGLNSIAYRSYHLLQDSAKRLLPNDSSTKDHTGNGTGNQYWEQSVQPSAHDHIPQPPNMSTEGIPETYWQPPSSKTQVDQQPMYEMATELGDPPSNVLDSELWGNDADMVSYWSFTPFLSQLETLPPNFDPSHMAG</sequence>
<gene>
    <name evidence="8" type="ORF">FE257_009084</name>
</gene>
<feature type="region of interest" description="Disordered" evidence="6">
    <location>
        <begin position="88"/>
        <end position="128"/>
    </location>
</feature>
<evidence type="ECO:0000256" key="2">
    <source>
        <dbReference type="ARBA" id="ARBA00023015"/>
    </source>
</evidence>
<feature type="compositionally biased region" description="Polar residues" evidence="6">
    <location>
        <begin position="712"/>
        <end position="722"/>
    </location>
</feature>
<dbReference type="InterPro" id="IPR001138">
    <property type="entry name" value="Zn2Cys6_DnaBD"/>
</dbReference>
<keyword evidence="9" id="KW-1185">Reference proteome</keyword>
<comment type="caution">
    <text evidence="8">The sequence shown here is derived from an EMBL/GenBank/DDBJ whole genome shotgun (WGS) entry which is preliminary data.</text>
</comment>
<dbReference type="CDD" id="cd00067">
    <property type="entry name" value="GAL4"/>
    <property type="match status" value="1"/>
</dbReference>
<dbReference type="PROSITE" id="PS00463">
    <property type="entry name" value="ZN2_CY6_FUNGAL_1"/>
    <property type="match status" value="1"/>
</dbReference>
<protein>
    <recommendedName>
        <fullName evidence="7">Zn(2)-C6 fungal-type domain-containing protein</fullName>
    </recommendedName>
</protein>
<feature type="compositionally biased region" description="Polar residues" evidence="6">
    <location>
        <begin position="745"/>
        <end position="755"/>
    </location>
</feature>
<reference evidence="8" key="1">
    <citation type="journal article" date="2019" name="Beilstein J. Org. Chem.">
        <title>Nanangenines: drimane sesquiterpenoids as the dominant metabolite cohort of a novel Australian fungus, Aspergillus nanangensis.</title>
        <authorList>
            <person name="Lacey H.J."/>
            <person name="Gilchrist C.L.M."/>
            <person name="Crombie A."/>
            <person name="Kalaitzis J.A."/>
            <person name="Vuong D."/>
            <person name="Rutledge P.J."/>
            <person name="Turner P."/>
            <person name="Pitt J.I."/>
            <person name="Lacey E."/>
            <person name="Chooi Y.H."/>
            <person name="Piggott A.M."/>
        </authorList>
    </citation>
    <scope>NUCLEOTIDE SEQUENCE</scope>
    <source>
        <strain evidence="8">MST-FP2251</strain>
    </source>
</reference>
<dbReference type="GO" id="GO:0000981">
    <property type="term" value="F:DNA-binding transcription factor activity, RNA polymerase II-specific"/>
    <property type="evidence" value="ECO:0007669"/>
    <property type="project" value="InterPro"/>
</dbReference>
<dbReference type="SMART" id="SM00906">
    <property type="entry name" value="Fungal_trans"/>
    <property type="match status" value="1"/>
</dbReference>
<keyword evidence="5" id="KW-0539">Nucleus</keyword>
<evidence type="ECO:0000256" key="6">
    <source>
        <dbReference type="SAM" id="MobiDB-lite"/>
    </source>
</evidence>
<accession>A0AAD4CX76</accession>